<proteinExistence type="predicted"/>
<dbReference type="InterPro" id="IPR035897">
    <property type="entry name" value="Toll_tir_struct_dom_sf"/>
</dbReference>
<dbReference type="InterPro" id="IPR000157">
    <property type="entry name" value="TIR_dom"/>
</dbReference>
<evidence type="ECO:0000313" key="3">
    <source>
        <dbReference type="Proteomes" id="UP001209878"/>
    </source>
</evidence>
<sequence>MALIPEANVFIPEACKVCSPEDKRFYHEWIDNTLIPELNHQNISYVYPHRHFPANGDPKENINAAVTNCTFTICCLCPAIATTFYQTLLEARKDKVIFLDIGELPERWQDWRDWSTQIVDCSDPHHVQVGVRRIRQSLVNMNRPVASTPVETPIYTRAGGSTQTSYY</sequence>
<dbReference type="Gene3D" id="3.40.50.10140">
    <property type="entry name" value="Toll/interleukin-1 receptor homology (TIR) domain"/>
    <property type="match status" value="1"/>
</dbReference>
<comment type="caution">
    <text evidence="2">The sequence shown here is derived from an EMBL/GenBank/DDBJ whole genome shotgun (WGS) entry which is preliminary data.</text>
</comment>
<evidence type="ECO:0000259" key="1">
    <source>
        <dbReference type="PROSITE" id="PS50104"/>
    </source>
</evidence>
<accession>A0AAD9KLI1</accession>
<dbReference type="PROSITE" id="PS50104">
    <property type="entry name" value="TIR"/>
    <property type="match status" value="1"/>
</dbReference>
<dbReference type="EMBL" id="JAODUO010000867">
    <property type="protein sequence ID" value="KAK2173547.1"/>
    <property type="molecule type" value="Genomic_DNA"/>
</dbReference>
<protein>
    <recommendedName>
        <fullName evidence="1">TIR domain-containing protein</fullName>
    </recommendedName>
</protein>
<dbReference type="Proteomes" id="UP001209878">
    <property type="component" value="Unassembled WGS sequence"/>
</dbReference>
<feature type="domain" description="TIR" evidence="1">
    <location>
        <begin position="10"/>
        <end position="138"/>
    </location>
</feature>
<dbReference type="AlphaFoldDB" id="A0AAD9KLI1"/>
<dbReference type="SUPFAM" id="SSF52200">
    <property type="entry name" value="Toll/Interleukin receptor TIR domain"/>
    <property type="match status" value="1"/>
</dbReference>
<reference evidence="2" key="1">
    <citation type="journal article" date="2023" name="Mol. Biol. Evol.">
        <title>Third-Generation Sequencing Reveals the Adaptive Role of the Epigenome in Three Deep-Sea Polychaetes.</title>
        <authorList>
            <person name="Perez M."/>
            <person name="Aroh O."/>
            <person name="Sun Y."/>
            <person name="Lan Y."/>
            <person name="Juniper S.K."/>
            <person name="Young C.R."/>
            <person name="Angers B."/>
            <person name="Qian P.Y."/>
        </authorList>
    </citation>
    <scope>NUCLEOTIDE SEQUENCE</scope>
    <source>
        <strain evidence="2">R07B-5</strain>
    </source>
</reference>
<keyword evidence="3" id="KW-1185">Reference proteome</keyword>
<organism evidence="2 3">
    <name type="scientific">Ridgeia piscesae</name>
    <name type="common">Tubeworm</name>
    <dbReference type="NCBI Taxonomy" id="27915"/>
    <lineage>
        <taxon>Eukaryota</taxon>
        <taxon>Metazoa</taxon>
        <taxon>Spiralia</taxon>
        <taxon>Lophotrochozoa</taxon>
        <taxon>Annelida</taxon>
        <taxon>Polychaeta</taxon>
        <taxon>Sedentaria</taxon>
        <taxon>Canalipalpata</taxon>
        <taxon>Sabellida</taxon>
        <taxon>Siboglinidae</taxon>
        <taxon>Ridgeia</taxon>
    </lineage>
</organism>
<gene>
    <name evidence="2" type="ORF">NP493_868g02022</name>
</gene>
<evidence type="ECO:0000313" key="2">
    <source>
        <dbReference type="EMBL" id="KAK2173547.1"/>
    </source>
</evidence>
<name>A0AAD9KLI1_RIDPI</name>
<dbReference type="GO" id="GO:0007165">
    <property type="term" value="P:signal transduction"/>
    <property type="evidence" value="ECO:0007669"/>
    <property type="project" value="InterPro"/>
</dbReference>